<reference evidence="1" key="1">
    <citation type="journal article" date="2021" name="Genome Biol. Evol.">
        <title>The assembled and annotated genome of the fairy-ring fungus Marasmius oreades.</title>
        <authorList>
            <person name="Hiltunen M."/>
            <person name="Ament-Velasquez S.L."/>
            <person name="Johannesson H."/>
        </authorList>
    </citation>
    <scope>NUCLEOTIDE SEQUENCE</scope>
    <source>
        <strain evidence="1">03SP1</strain>
    </source>
</reference>
<dbReference type="RefSeq" id="XP_043006782.1">
    <property type="nucleotide sequence ID" value="XM_043156967.1"/>
</dbReference>
<gene>
    <name evidence="1" type="ORF">E1B28_011910</name>
</gene>
<dbReference type="EMBL" id="CM032187">
    <property type="protein sequence ID" value="KAG7090312.1"/>
    <property type="molecule type" value="Genomic_DNA"/>
</dbReference>
<dbReference type="KEGG" id="more:E1B28_011910"/>
<accession>A0A9P7RV87</accession>
<evidence type="ECO:0000313" key="2">
    <source>
        <dbReference type="Proteomes" id="UP001049176"/>
    </source>
</evidence>
<keyword evidence="2" id="KW-1185">Reference proteome</keyword>
<protein>
    <submittedName>
        <fullName evidence="1">Uncharacterized protein</fullName>
    </submittedName>
</protein>
<comment type="caution">
    <text evidence="1">The sequence shown here is derived from an EMBL/GenBank/DDBJ whole genome shotgun (WGS) entry which is preliminary data.</text>
</comment>
<dbReference type="Proteomes" id="UP001049176">
    <property type="component" value="Chromosome 7"/>
</dbReference>
<organism evidence="1 2">
    <name type="scientific">Marasmius oreades</name>
    <name type="common">fairy-ring Marasmius</name>
    <dbReference type="NCBI Taxonomy" id="181124"/>
    <lineage>
        <taxon>Eukaryota</taxon>
        <taxon>Fungi</taxon>
        <taxon>Dikarya</taxon>
        <taxon>Basidiomycota</taxon>
        <taxon>Agaricomycotina</taxon>
        <taxon>Agaricomycetes</taxon>
        <taxon>Agaricomycetidae</taxon>
        <taxon>Agaricales</taxon>
        <taxon>Marasmiineae</taxon>
        <taxon>Marasmiaceae</taxon>
        <taxon>Marasmius</taxon>
    </lineage>
</organism>
<dbReference type="OrthoDB" id="10522374at2759"/>
<proteinExistence type="predicted"/>
<sequence>MDSLEREHEVYHRHYSGLSFEARDIMNGTRIPANDIDVDDDDDIDFPILNVNDLSIFPPSEEALLQTHEEREYEEILSSLLAKSN</sequence>
<dbReference type="GeneID" id="66080985"/>
<dbReference type="AlphaFoldDB" id="A0A9P7RV87"/>
<name>A0A9P7RV87_9AGAR</name>
<evidence type="ECO:0000313" key="1">
    <source>
        <dbReference type="EMBL" id="KAG7090312.1"/>
    </source>
</evidence>